<feature type="region of interest" description="Disordered" evidence="5">
    <location>
        <begin position="1"/>
        <end position="37"/>
    </location>
</feature>
<feature type="region of interest" description="Disordered" evidence="5">
    <location>
        <begin position="119"/>
        <end position="153"/>
    </location>
</feature>
<feature type="compositionally biased region" description="Polar residues" evidence="5">
    <location>
        <begin position="441"/>
        <end position="458"/>
    </location>
</feature>
<sequence>MQTVSGDNPSFYLDTSPSEGGNQTACSASEGSSEVEAPSFDASSRLFSFSEQVAPSMTTPVPNRLKPGNKKSFVWNYFRHPENEAGIVDRTRTQCLLCKSQLAFNASGTTTTMLNHLKSRHGEVAQREESQRIRTGTTTRRKEHSTSRTTYSPLKAHQSPLQLPIPSPQILSSRTKHSDGCGVDYSQISDDLRKFSQDSKQTNQKRGHLQPFLGFPGFNNGNRQAMPSPESIAAEAAAAVGLLPPSMFLGGLQQLPAGGSSPFIPPLFSLPPPLETGSLMPQLTGFLPSNFQSFLPPSSSSSSEDSAEQIQPDSGPLAAAKAWLSTLPGLPSQNGSTSGSRMANSLPNNSAPTNFAAMEDFLKSLPGMSGQQHADGSPNGPLFPHVPPELLSNLVHNNPLVMSLLSRSQALLASQGCVPPPSMPQPGSSPQNSASNFPLPATSTSSSIKPVASNSEASIGTAKRKRTRPVYIPPQMRPAKCSSLEVGPNAMEIPEDLSVHRDEESKLEKPKNKLLETKEKGTILRAEPLEKRLAYFLIQEMLPSEIIEGKGFKVSCTFRSRTQLPLSS</sequence>
<reference evidence="9" key="1">
    <citation type="submission" date="2017-02" db="UniProtKB">
        <authorList>
            <consortium name="WormBaseParasite"/>
        </authorList>
    </citation>
    <scope>IDENTIFICATION</scope>
</reference>
<dbReference type="EMBL" id="UZAE01012253">
    <property type="protein sequence ID" value="VDO04202.1"/>
    <property type="molecule type" value="Genomic_DNA"/>
</dbReference>
<evidence type="ECO:0000313" key="7">
    <source>
        <dbReference type="EMBL" id="VDO04202.1"/>
    </source>
</evidence>
<evidence type="ECO:0000313" key="8">
    <source>
        <dbReference type="Proteomes" id="UP000278807"/>
    </source>
</evidence>
<reference evidence="7 8" key="2">
    <citation type="submission" date="2018-11" db="EMBL/GenBank/DDBJ databases">
        <authorList>
            <consortium name="Pathogen Informatics"/>
        </authorList>
    </citation>
    <scope>NUCLEOTIDE SEQUENCE [LARGE SCALE GENOMIC DNA]</scope>
</reference>
<organism evidence="9">
    <name type="scientific">Rodentolepis nana</name>
    <name type="common">Dwarf tapeworm</name>
    <name type="synonym">Hymenolepis nana</name>
    <dbReference type="NCBI Taxonomy" id="102285"/>
    <lineage>
        <taxon>Eukaryota</taxon>
        <taxon>Metazoa</taxon>
        <taxon>Spiralia</taxon>
        <taxon>Lophotrochozoa</taxon>
        <taxon>Platyhelminthes</taxon>
        <taxon>Cestoda</taxon>
        <taxon>Eucestoda</taxon>
        <taxon>Cyclophyllidea</taxon>
        <taxon>Hymenolepididae</taxon>
        <taxon>Rodentolepis</taxon>
    </lineage>
</organism>
<proteinExistence type="predicted"/>
<dbReference type="Pfam" id="PF02892">
    <property type="entry name" value="zf-BED"/>
    <property type="match status" value="1"/>
</dbReference>
<dbReference type="GO" id="GO:0008270">
    <property type="term" value="F:zinc ion binding"/>
    <property type="evidence" value="ECO:0007669"/>
    <property type="project" value="UniProtKB-KW"/>
</dbReference>
<dbReference type="SMART" id="SM00614">
    <property type="entry name" value="ZnF_BED"/>
    <property type="match status" value="1"/>
</dbReference>
<keyword evidence="2 4" id="KW-0863">Zinc-finger</keyword>
<dbReference type="STRING" id="102285.A0A0R3TLY9"/>
<gene>
    <name evidence="7" type="ORF">HNAJ_LOCUS8296</name>
</gene>
<evidence type="ECO:0000256" key="3">
    <source>
        <dbReference type="ARBA" id="ARBA00022833"/>
    </source>
</evidence>
<protein>
    <submittedName>
        <fullName evidence="9">BED-type domain-containing protein</fullName>
    </submittedName>
</protein>
<dbReference type="SUPFAM" id="SSF57667">
    <property type="entry name" value="beta-beta-alpha zinc fingers"/>
    <property type="match status" value="1"/>
</dbReference>
<keyword evidence="1" id="KW-0479">Metal-binding</keyword>
<evidence type="ECO:0000256" key="1">
    <source>
        <dbReference type="ARBA" id="ARBA00022723"/>
    </source>
</evidence>
<evidence type="ECO:0000256" key="2">
    <source>
        <dbReference type="ARBA" id="ARBA00022771"/>
    </source>
</evidence>
<feature type="region of interest" description="Disordered" evidence="5">
    <location>
        <begin position="328"/>
        <end position="352"/>
    </location>
</feature>
<evidence type="ECO:0000256" key="4">
    <source>
        <dbReference type="PROSITE-ProRule" id="PRU00027"/>
    </source>
</evidence>
<keyword evidence="3" id="KW-0862">Zinc</keyword>
<feature type="compositionally biased region" description="Low complexity" evidence="5">
    <location>
        <begin position="290"/>
        <end position="303"/>
    </location>
</feature>
<dbReference type="InterPro" id="IPR036236">
    <property type="entry name" value="Znf_C2H2_sf"/>
</dbReference>
<dbReference type="GO" id="GO:0003677">
    <property type="term" value="F:DNA binding"/>
    <property type="evidence" value="ECO:0007669"/>
    <property type="project" value="InterPro"/>
</dbReference>
<keyword evidence="8" id="KW-1185">Reference proteome</keyword>
<evidence type="ECO:0000259" key="6">
    <source>
        <dbReference type="PROSITE" id="PS50808"/>
    </source>
</evidence>
<accession>A0A0R3TLY9</accession>
<name>A0A0R3TLY9_RODNA</name>
<evidence type="ECO:0000256" key="5">
    <source>
        <dbReference type="SAM" id="MobiDB-lite"/>
    </source>
</evidence>
<dbReference type="InterPro" id="IPR003656">
    <property type="entry name" value="Znf_BED"/>
</dbReference>
<feature type="region of interest" description="Disordered" evidence="5">
    <location>
        <begin position="415"/>
        <end position="465"/>
    </location>
</feature>
<feature type="compositionally biased region" description="Polar residues" evidence="5">
    <location>
        <begin position="1"/>
        <end position="32"/>
    </location>
</feature>
<evidence type="ECO:0000313" key="9">
    <source>
        <dbReference type="WBParaSite" id="HNAJ_0000830001-mRNA-1"/>
    </source>
</evidence>
<feature type="compositionally biased region" description="Basic and acidic residues" evidence="5">
    <location>
        <begin position="120"/>
        <end position="132"/>
    </location>
</feature>
<feature type="compositionally biased region" description="Polar residues" evidence="5">
    <location>
        <begin position="331"/>
        <end position="352"/>
    </location>
</feature>
<dbReference type="WBParaSite" id="HNAJ_0000830001-mRNA-1">
    <property type="protein sequence ID" value="HNAJ_0000830001-mRNA-1"/>
    <property type="gene ID" value="HNAJ_0000830001"/>
</dbReference>
<dbReference type="PROSITE" id="PS50808">
    <property type="entry name" value="ZF_BED"/>
    <property type="match status" value="1"/>
</dbReference>
<dbReference type="AlphaFoldDB" id="A0A0R3TLY9"/>
<feature type="region of interest" description="Disordered" evidence="5">
    <location>
        <begin position="290"/>
        <end position="315"/>
    </location>
</feature>
<dbReference type="OrthoDB" id="117690at2759"/>
<dbReference type="Proteomes" id="UP000278807">
    <property type="component" value="Unassembled WGS sequence"/>
</dbReference>
<feature type="domain" description="BED-type" evidence="6">
    <location>
        <begin position="69"/>
        <end position="128"/>
    </location>
</feature>